<organism evidence="7 8">
    <name type="scientific">Zingiber officinale</name>
    <name type="common">Ginger</name>
    <name type="synonym">Amomum zingiber</name>
    <dbReference type="NCBI Taxonomy" id="94328"/>
    <lineage>
        <taxon>Eukaryota</taxon>
        <taxon>Viridiplantae</taxon>
        <taxon>Streptophyta</taxon>
        <taxon>Embryophyta</taxon>
        <taxon>Tracheophyta</taxon>
        <taxon>Spermatophyta</taxon>
        <taxon>Magnoliopsida</taxon>
        <taxon>Liliopsida</taxon>
        <taxon>Zingiberales</taxon>
        <taxon>Zingiberaceae</taxon>
        <taxon>Zingiber</taxon>
    </lineage>
</organism>
<keyword evidence="3" id="KW-0805">Transcription regulation</keyword>
<dbReference type="InterPro" id="IPR011598">
    <property type="entry name" value="bHLH_dom"/>
</dbReference>
<name>A0A8J5G9K2_ZINOF</name>
<sequence length="242" mass="26518">MGTLTVHHSKDRREYVVTCGERKEYLHGRMKTSKKEGGSCASEEEKHDTELIEGCWEEQIGNAGTGAYMEAAGSGCMIQSSIQPSKCSWSHQVLPPSISTTLSNNLLEFSNSKSQHNSTKPADSSSEKIFKSDFSFLKCNSTATGGALKKARVQGSFTAQSTLKVRKEKLGDRIIALHQIVSPFGKTDTASVLLEAIGYIRFLHSQIEEETLVETIWEASDLQIHEPQVLSIVEASAVDVHA</sequence>
<keyword evidence="5" id="KW-0539">Nucleus</keyword>
<dbReference type="AlphaFoldDB" id="A0A8J5G9K2"/>
<protein>
    <recommendedName>
        <fullName evidence="6">BHLH domain-containing protein</fullName>
    </recommendedName>
</protein>
<evidence type="ECO:0000313" key="8">
    <source>
        <dbReference type="Proteomes" id="UP000734854"/>
    </source>
</evidence>
<evidence type="ECO:0000256" key="4">
    <source>
        <dbReference type="ARBA" id="ARBA00023163"/>
    </source>
</evidence>
<keyword evidence="4" id="KW-0804">Transcription</keyword>
<comment type="caution">
    <text evidence="7">The sequence shown here is derived from an EMBL/GenBank/DDBJ whole genome shotgun (WGS) entry which is preliminary data.</text>
</comment>
<dbReference type="PANTHER" id="PTHR16223">
    <property type="entry name" value="TRANSCRIPTION FACTOR BHLH83-RELATED"/>
    <property type="match status" value="1"/>
</dbReference>
<dbReference type="CDD" id="cd11393">
    <property type="entry name" value="bHLH_AtbHLH_like"/>
    <property type="match status" value="1"/>
</dbReference>
<evidence type="ECO:0000259" key="6">
    <source>
        <dbReference type="PROSITE" id="PS50888"/>
    </source>
</evidence>
<dbReference type="GO" id="GO:0005634">
    <property type="term" value="C:nucleus"/>
    <property type="evidence" value="ECO:0007669"/>
    <property type="project" value="UniProtKB-SubCell"/>
</dbReference>
<proteinExistence type="inferred from homology"/>
<comment type="similarity">
    <text evidence="2">Belongs to the bHLH protein family.</text>
</comment>
<dbReference type="GO" id="GO:0000981">
    <property type="term" value="F:DNA-binding transcription factor activity, RNA polymerase II-specific"/>
    <property type="evidence" value="ECO:0007669"/>
    <property type="project" value="TreeGrafter"/>
</dbReference>
<evidence type="ECO:0000256" key="1">
    <source>
        <dbReference type="ARBA" id="ARBA00004123"/>
    </source>
</evidence>
<keyword evidence="8" id="KW-1185">Reference proteome</keyword>
<evidence type="ECO:0000256" key="5">
    <source>
        <dbReference type="ARBA" id="ARBA00023242"/>
    </source>
</evidence>
<dbReference type="SUPFAM" id="SSF47459">
    <property type="entry name" value="HLH, helix-loop-helix DNA-binding domain"/>
    <property type="match status" value="1"/>
</dbReference>
<dbReference type="GO" id="GO:0000978">
    <property type="term" value="F:RNA polymerase II cis-regulatory region sequence-specific DNA binding"/>
    <property type="evidence" value="ECO:0007669"/>
    <property type="project" value="TreeGrafter"/>
</dbReference>
<dbReference type="PANTHER" id="PTHR16223:SF53">
    <property type="entry name" value="TRANSCRIPTION FACTOR BHLH68-LIKE"/>
    <property type="match status" value="1"/>
</dbReference>
<dbReference type="InterPro" id="IPR045239">
    <property type="entry name" value="bHLH95_bHLH"/>
</dbReference>
<dbReference type="InterPro" id="IPR045843">
    <property type="entry name" value="IND-like"/>
</dbReference>
<accession>A0A8J5G9K2</accession>
<dbReference type="Gene3D" id="4.10.280.10">
    <property type="entry name" value="Helix-loop-helix DNA-binding domain"/>
    <property type="match status" value="1"/>
</dbReference>
<dbReference type="Proteomes" id="UP000734854">
    <property type="component" value="Unassembled WGS sequence"/>
</dbReference>
<dbReference type="GO" id="GO:0046983">
    <property type="term" value="F:protein dimerization activity"/>
    <property type="evidence" value="ECO:0007669"/>
    <property type="project" value="InterPro"/>
</dbReference>
<comment type="subcellular location">
    <subcellularLocation>
        <location evidence="1">Nucleus</location>
    </subcellularLocation>
</comment>
<reference evidence="7 8" key="1">
    <citation type="submission" date="2020-08" db="EMBL/GenBank/DDBJ databases">
        <title>Plant Genome Project.</title>
        <authorList>
            <person name="Zhang R.-G."/>
        </authorList>
    </citation>
    <scope>NUCLEOTIDE SEQUENCE [LARGE SCALE GENOMIC DNA]</scope>
    <source>
        <tissue evidence="7">Rhizome</tissue>
    </source>
</reference>
<evidence type="ECO:0000256" key="3">
    <source>
        <dbReference type="ARBA" id="ARBA00023015"/>
    </source>
</evidence>
<feature type="domain" description="BHLH" evidence="6">
    <location>
        <begin position="154"/>
        <end position="203"/>
    </location>
</feature>
<gene>
    <name evidence="7" type="ORF">ZIOFF_042523</name>
</gene>
<evidence type="ECO:0000313" key="7">
    <source>
        <dbReference type="EMBL" id="KAG6494762.1"/>
    </source>
</evidence>
<dbReference type="EMBL" id="JACMSC010000012">
    <property type="protein sequence ID" value="KAG6494762.1"/>
    <property type="molecule type" value="Genomic_DNA"/>
</dbReference>
<dbReference type="PROSITE" id="PS50888">
    <property type="entry name" value="BHLH"/>
    <property type="match status" value="1"/>
</dbReference>
<evidence type="ECO:0000256" key="2">
    <source>
        <dbReference type="ARBA" id="ARBA00005510"/>
    </source>
</evidence>
<dbReference type="InterPro" id="IPR036638">
    <property type="entry name" value="HLH_DNA-bd_sf"/>
</dbReference>